<protein>
    <recommendedName>
        <fullName evidence="2">Acyltransferase 3 domain-containing protein</fullName>
    </recommendedName>
</protein>
<dbReference type="GO" id="GO:0000271">
    <property type="term" value="P:polysaccharide biosynthetic process"/>
    <property type="evidence" value="ECO:0007669"/>
    <property type="project" value="TreeGrafter"/>
</dbReference>
<feature type="transmembrane region" description="Helical" evidence="1">
    <location>
        <begin position="161"/>
        <end position="179"/>
    </location>
</feature>
<gene>
    <name evidence="3" type="ORF">RJ41_17960</name>
</gene>
<evidence type="ECO:0000256" key="1">
    <source>
        <dbReference type="SAM" id="Phobius"/>
    </source>
</evidence>
<evidence type="ECO:0000259" key="2">
    <source>
        <dbReference type="Pfam" id="PF01757"/>
    </source>
</evidence>
<dbReference type="InterPro" id="IPR050879">
    <property type="entry name" value="Acyltransferase_3"/>
</dbReference>
<feature type="transmembrane region" description="Helical" evidence="1">
    <location>
        <begin position="318"/>
        <end position="337"/>
    </location>
</feature>
<dbReference type="AlphaFoldDB" id="A0A0B3Y5W9"/>
<feature type="transmembrane region" description="Helical" evidence="1">
    <location>
        <begin position="257"/>
        <end position="273"/>
    </location>
</feature>
<organism evidence="3 4">
    <name type="scientific">Alteromonas marina</name>
    <dbReference type="NCBI Taxonomy" id="203795"/>
    <lineage>
        <taxon>Bacteria</taxon>
        <taxon>Pseudomonadati</taxon>
        <taxon>Pseudomonadota</taxon>
        <taxon>Gammaproteobacteria</taxon>
        <taxon>Alteromonadales</taxon>
        <taxon>Alteromonadaceae</taxon>
        <taxon>Alteromonas/Salinimonas group</taxon>
        <taxon>Alteromonas</taxon>
    </lineage>
</organism>
<feature type="domain" description="Acyltransferase 3" evidence="2">
    <location>
        <begin position="6"/>
        <end position="333"/>
    </location>
</feature>
<dbReference type="EMBL" id="JWLW01000067">
    <property type="protein sequence ID" value="KHT44123.1"/>
    <property type="molecule type" value="Genomic_DNA"/>
</dbReference>
<reference evidence="3 4" key="1">
    <citation type="submission" date="2014-12" db="EMBL/GenBank/DDBJ databases">
        <title>Genome sequencing of Alteromonas marina AD001.</title>
        <authorList>
            <person name="Adrian T.G.S."/>
            <person name="Chan K.G."/>
        </authorList>
    </citation>
    <scope>NUCLEOTIDE SEQUENCE [LARGE SCALE GENOMIC DNA]</scope>
    <source>
        <strain evidence="3 4">AD001</strain>
    </source>
</reference>
<dbReference type="Pfam" id="PF01757">
    <property type="entry name" value="Acyl_transf_3"/>
    <property type="match status" value="1"/>
</dbReference>
<dbReference type="GO" id="GO:0016747">
    <property type="term" value="F:acyltransferase activity, transferring groups other than amino-acyl groups"/>
    <property type="evidence" value="ECO:0007669"/>
    <property type="project" value="InterPro"/>
</dbReference>
<keyword evidence="1" id="KW-0472">Membrane</keyword>
<keyword evidence="4" id="KW-1185">Reference proteome</keyword>
<accession>A0A0B3Y5W9</accession>
<feature type="transmembrane region" description="Helical" evidence="1">
    <location>
        <begin position="42"/>
        <end position="60"/>
    </location>
</feature>
<feature type="transmembrane region" description="Helical" evidence="1">
    <location>
        <begin position="199"/>
        <end position="220"/>
    </location>
</feature>
<dbReference type="PANTHER" id="PTHR23028:SF53">
    <property type="entry name" value="ACYL_TRANSF_3 DOMAIN-CONTAINING PROTEIN"/>
    <property type="match status" value="1"/>
</dbReference>
<sequence>MRKRFDYIDALRGWAIFGVIVTHVSSLINYEGVLTSLTGRGGLGVQLFFMISAFTIFHSLDNSKGKENFPVSNFFIKRLLRIAPVYWLGIIVYSLIFGLGSRGWLPGPELWHYPLHFTFTNLFHPESPSSVVPGGWSISCEVIFYFLCPILFALIRDIKSAIYFSIITVAGGIAFLKLTDAYLINEMSKSFGQKLSEQYFYRSIISQIGCFSFGILFFHIGKSGKLNKYLEIKSFSKLLLFIGAIGLVIMYVLKPGYHYVAGFSFLCIALSVSKRDNFFIVNRPIIFLGKISFSAYISHFLIIYFLKNLFFIENFYTLTLLTFIIVVPISFLLHLYVEKTFIGLGRTWISRREKPVVTLTAN</sequence>
<comment type="caution">
    <text evidence="3">The sequence shown here is derived from an EMBL/GenBank/DDBJ whole genome shotgun (WGS) entry which is preliminary data.</text>
</comment>
<name>A0A0B3Y5W9_9ALTE</name>
<keyword evidence="1" id="KW-0812">Transmembrane</keyword>
<feature type="transmembrane region" description="Helical" evidence="1">
    <location>
        <begin position="12"/>
        <end position="30"/>
    </location>
</feature>
<dbReference type="PANTHER" id="PTHR23028">
    <property type="entry name" value="ACETYLTRANSFERASE"/>
    <property type="match status" value="1"/>
</dbReference>
<evidence type="ECO:0000313" key="3">
    <source>
        <dbReference type="EMBL" id="KHT44123.1"/>
    </source>
</evidence>
<feature type="transmembrane region" description="Helical" evidence="1">
    <location>
        <begin position="232"/>
        <end position="251"/>
    </location>
</feature>
<dbReference type="Proteomes" id="UP000031197">
    <property type="component" value="Unassembled WGS sequence"/>
</dbReference>
<proteinExistence type="predicted"/>
<keyword evidence="1" id="KW-1133">Transmembrane helix</keyword>
<feature type="transmembrane region" description="Helical" evidence="1">
    <location>
        <begin position="85"/>
        <end position="105"/>
    </location>
</feature>
<dbReference type="InterPro" id="IPR002656">
    <property type="entry name" value="Acyl_transf_3_dom"/>
</dbReference>
<dbReference type="GO" id="GO:0016020">
    <property type="term" value="C:membrane"/>
    <property type="evidence" value="ECO:0007669"/>
    <property type="project" value="TreeGrafter"/>
</dbReference>
<dbReference type="RefSeq" id="WP_039223779.1">
    <property type="nucleotide sequence ID" value="NZ_JWLW01000067.1"/>
</dbReference>
<feature type="transmembrane region" description="Helical" evidence="1">
    <location>
        <begin position="285"/>
        <end position="306"/>
    </location>
</feature>
<feature type="transmembrane region" description="Helical" evidence="1">
    <location>
        <begin position="134"/>
        <end position="154"/>
    </location>
</feature>
<evidence type="ECO:0000313" key="4">
    <source>
        <dbReference type="Proteomes" id="UP000031197"/>
    </source>
</evidence>